<keyword evidence="6" id="KW-0961">Cell wall biogenesis/degradation</keyword>
<comment type="caution">
    <text evidence="10">The sequence shown here is derived from an EMBL/GenBank/DDBJ whole genome shotgun (WGS) entry which is preliminary data.</text>
</comment>
<keyword evidence="10" id="KW-0645">Protease</keyword>
<dbReference type="Proteomes" id="UP001198862">
    <property type="component" value="Unassembled WGS sequence"/>
</dbReference>
<keyword evidence="11" id="KW-1185">Reference proteome</keyword>
<evidence type="ECO:0000256" key="4">
    <source>
        <dbReference type="ARBA" id="ARBA00022960"/>
    </source>
</evidence>
<protein>
    <submittedName>
        <fullName evidence="10">D-alanyl-D-alanine carboxypeptidase</fullName>
    </submittedName>
</protein>
<keyword evidence="5" id="KW-0573">Peptidoglycan synthesis</keyword>
<keyword evidence="3" id="KW-0378">Hydrolase</keyword>
<evidence type="ECO:0000313" key="11">
    <source>
        <dbReference type="Proteomes" id="UP001198862"/>
    </source>
</evidence>
<accession>A0ABS8KPG6</accession>
<keyword evidence="2" id="KW-0732">Signal</keyword>
<dbReference type="PRINTS" id="PR00725">
    <property type="entry name" value="DADACBPTASE1"/>
</dbReference>
<dbReference type="Pfam" id="PF05036">
    <property type="entry name" value="SPOR"/>
    <property type="match status" value="1"/>
</dbReference>
<dbReference type="EMBL" id="JAJISD010000001">
    <property type="protein sequence ID" value="MCC8427959.1"/>
    <property type="molecule type" value="Genomic_DNA"/>
</dbReference>
<gene>
    <name evidence="10" type="ORF">LJ725_03210</name>
</gene>
<dbReference type="RefSeq" id="WP_230549167.1">
    <property type="nucleotide sequence ID" value="NZ_JAJISD010000001.1"/>
</dbReference>
<dbReference type="PROSITE" id="PS51724">
    <property type="entry name" value="SPOR"/>
    <property type="match status" value="1"/>
</dbReference>
<dbReference type="Gene3D" id="3.40.710.10">
    <property type="entry name" value="DD-peptidase/beta-lactamase superfamily"/>
    <property type="match status" value="1"/>
</dbReference>
<keyword evidence="4" id="KW-0133">Cell shape</keyword>
<feature type="region of interest" description="Disordered" evidence="8">
    <location>
        <begin position="34"/>
        <end position="62"/>
    </location>
</feature>
<organism evidence="10 11">
    <name type="scientific">Reyranella aquatilis</name>
    <dbReference type="NCBI Taxonomy" id="2035356"/>
    <lineage>
        <taxon>Bacteria</taxon>
        <taxon>Pseudomonadati</taxon>
        <taxon>Pseudomonadota</taxon>
        <taxon>Alphaproteobacteria</taxon>
        <taxon>Hyphomicrobiales</taxon>
        <taxon>Reyranellaceae</taxon>
        <taxon>Reyranella</taxon>
    </lineage>
</organism>
<dbReference type="SUPFAM" id="SSF56601">
    <property type="entry name" value="beta-lactamase/transpeptidase-like"/>
    <property type="match status" value="1"/>
</dbReference>
<evidence type="ECO:0000256" key="1">
    <source>
        <dbReference type="ARBA" id="ARBA00007164"/>
    </source>
</evidence>
<evidence type="ECO:0000256" key="8">
    <source>
        <dbReference type="SAM" id="MobiDB-lite"/>
    </source>
</evidence>
<dbReference type="InterPro" id="IPR007730">
    <property type="entry name" value="SPOR-like_dom"/>
</dbReference>
<evidence type="ECO:0000256" key="2">
    <source>
        <dbReference type="ARBA" id="ARBA00022729"/>
    </source>
</evidence>
<dbReference type="PANTHER" id="PTHR21581:SF6">
    <property type="entry name" value="TRAFFICKING PROTEIN PARTICLE COMPLEX SUBUNIT 12"/>
    <property type="match status" value="1"/>
</dbReference>
<reference evidence="10 11" key="1">
    <citation type="submission" date="2021-11" db="EMBL/GenBank/DDBJ databases">
        <authorList>
            <person name="Lee D.-H."/>
            <person name="Kim S.-B."/>
        </authorList>
    </citation>
    <scope>NUCLEOTIDE SEQUENCE [LARGE SCALE GENOMIC DNA]</scope>
    <source>
        <strain evidence="10 11">KCTC 52223</strain>
    </source>
</reference>
<proteinExistence type="inferred from homology"/>
<dbReference type="GO" id="GO:0004180">
    <property type="term" value="F:carboxypeptidase activity"/>
    <property type="evidence" value="ECO:0007669"/>
    <property type="project" value="UniProtKB-KW"/>
</dbReference>
<evidence type="ECO:0000256" key="6">
    <source>
        <dbReference type="ARBA" id="ARBA00023316"/>
    </source>
</evidence>
<sequence>MIFRFRRIAVSLSWFAVGAVFIGATLTPAPVDAQTTSVKRAAPPAKARAKASSRNTSSSWVPNPGVNARESYLIVDATSGRELASDRPDELRHPASLTKLMTIYLTFSALDSGRLSLGDGLQVSVNALNAPPTKMGMTPGGTVNVRDATMALVTRSANDAAVLLAEALAGSEEAFARLMTQKARQLGMTSTVFRNASGLPNSEQVTTARDLAKLANALLRDYPHYYAIFSVQSYAYRGRTLENHNRMLGNYDGADGLKTGYTNASGFNLVMSAVRDNRRLIGVVMGGTSAAQRDRTMAALMDRGFALAAAMQLSPWTSQRKPPSARYTAAQFDPGSSFAEAYRPPQAAPQQVSPKYAGFVPPAPAAPPAAQTSFAAAPPPAAPAPAMSDTPALGSWVIQVGSFSEPQAAQAALERATAALPNARQASAIVDEVQMANRVFHRARLINLSQEQATEGCKRLEKRKIYCSALQVTAWNTPGAR</sequence>
<name>A0ABS8KPG6_9HYPH</name>
<feature type="region of interest" description="Disordered" evidence="8">
    <location>
        <begin position="363"/>
        <end position="388"/>
    </location>
</feature>
<dbReference type="InterPro" id="IPR012338">
    <property type="entry name" value="Beta-lactam/transpept-like"/>
</dbReference>
<evidence type="ECO:0000256" key="5">
    <source>
        <dbReference type="ARBA" id="ARBA00022984"/>
    </source>
</evidence>
<feature type="domain" description="SPOR" evidence="9">
    <location>
        <begin position="390"/>
        <end position="474"/>
    </location>
</feature>
<evidence type="ECO:0000259" key="9">
    <source>
        <dbReference type="PROSITE" id="PS51724"/>
    </source>
</evidence>
<keyword evidence="10" id="KW-0121">Carboxypeptidase</keyword>
<dbReference type="Pfam" id="PF00768">
    <property type="entry name" value="Peptidase_S11"/>
    <property type="match status" value="1"/>
</dbReference>
<dbReference type="InterPro" id="IPR001967">
    <property type="entry name" value="Peptidase_S11_N"/>
</dbReference>
<evidence type="ECO:0000256" key="3">
    <source>
        <dbReference type="ARBA" id="ARBA00022801"/>
    </source>
</evidence>
<dbReference type="InterPro" id="IPR018044">
    <property type="entry name" value="Peptidase_S11"/>
</dbReference>
<comment type="similarity">
    <text evidence="1 7">Belongs to the peptidase S11 family.</text>
</comment>
<evidence type="ECO:0000256" key="7">
    <source>
        <dbReference type="RuleBase" id="RU004016"/>
    </source>
</evidence>
<evidence type="ECO:0000313" key="10">
    <source>
        <dbReference type="EMBL" id="MCC8427959.1"/>
    </source>
</evidence>
<dbReference type="PANTHER" id="PTHR21581">
    <property type="entry name" value="D-ALANYL-D-ALANINE CARBOXYPEPTIDASE"/>
    <property type="match status" value="1"/>
</dbReference>
<feature type="compositionally biased region" description="Low complexity" evidence="8">
    <location>
        <begin position="39"/>
        <end position="54"/>
    </location>
</feature>